<organism evidence="1 2">
    <name type="scientific">Ambispora leptoticha</name>
    <dbReference type="NCBI Taxonomy" id="144679"/>
    <lineage>
        <taxon>Eukaryota</taxon>
        <taxon>Fungi</taxon>
        <taxon>Fungi incertae sedis</taxon>
        <taxon>Mucoromycota</taxon>
        <taxon>Glomeromycotina</taxon>
        <taxon>Glomeromycetes</taxon>
        <taxon>Archaeosporales</taxon>
        <taxon>Ambisporaceae</taxon>
        <taxon>Ambispora</taxon>
    </lineage>
</organism>
<dbReference type="Proteomes" id="UP000789508">
    <property type="component" value="Unassembled WGS sequence"/>
</dbReference>
<dbReference type="AlphaFoldDB" id="A0A9N9G0E0"/>
<dbReference type="OrthoDB" id="2447130at2759"/>
<dbReference type="Gene3D" id="1.10.510.10">
    <property type="entry name" value="Transferase(Phosphotransferase) domain 1"/>
    <property type="match status" value="1"/>
</dbReference>
<proteinExistence type="predicted"/>
<evidence type="ECO:0000313" key="2">
    <source>
        <dbReference type="Proteomes" id="UP000789508"/>
    </source>
</evidence>
<dbReference type="EMBL" id="CAJVPS010002445">
    <property type="protein sequence ID" value="CAG8568783.1"/>
    <property type="molecule type" value="Genomic_DNA"/>
</dbReference>
<sequence>MADNEVVLKSLNNSQNITAVFLHEITNHILCSSDQVVKCYGISQNPQTKDYLMICEGLRPQFKIKVPSLLEDLISKCWDADPAVRPTASELKGILGNWSYEILDENSEFGRQYEEAERFNKNNLILFSYQAHPQAIYTSRLLDFKNLPEPQNSKKINDQFYSQLIDISSPLEVNSLSIGLSELSLEDTETEQEETIAQIQIPPK</sequence>
<accession>A0A9N9G0E0</accession>
<reference evidence="1" key="1">
    <citation type="submission" date="2021-06" db="EMBL/GenBank/DDBJ databases">
        <authorList>
            <person name="Kallberg Y."/>
            <person name="Tangrot J."/>
            <person name="Rosling A."/>
        </authorList>
    </citation>
    <scope>NUCLEOTIDE SEQUENCE</scope>
    <source>
        <strain evidence="1">FL130A</strain>
    </source>
</reference>
<name>A0A9N9G0E0_9GLOM</name>
<keyword evidence="2" id="KW-1185">Reference proteome</keyword>
<dbReference type="SUPFAM" id="SSF56112">
    <property type="entry name" value="Protein kinase-like (PK-like)"/>
    <property type="match status" value="1"/>
</dbReference>
<dbReference type="InterPro" id="IPR011009">
    <property type="entry name" value="Kinase-like_dom_sf"/>
</dbReference>
<protein>
    <submittedName>
        <fullName evidence="1">13098_t:CDS:1</fullName>
    </submittedName>
</protein>
<evidence type="ECO:0000313" key="1">
    <source>
        <dbReference type="EMBL" id="CAG8568783.1"/>
    </source>
</evidence>
<gene>
    <name evidence="1" type="ORF">ALEPTO_LOCUS6714</name>
</gene>
<comment type="caution">
    <text evidence="1">The sequence shown here is derived from an EMBL/GenBank/DDBJ whole genome shotgun (WGS) entry which is preliminary data.</text>
</comment>